<dbReference type="Pfam" id="PF00291">
    <property type="entry name" value="PALP"/>
    <property type="match status" value="1"/>
</dbReference>
<dbReference type="InterPro" id="IPR001926">
    <property type="entry name" value="TrpB-like_PALP"/>
</dbReference>
<dbReference type="PANTHER" id="PTHR48078">
    <property type="entry name" value="THREONINE DEHYDRATASE, MITOCHONDRIAL-RELATED"/>
    <property type="match status" value="1"/>
</dbReference>
<dbReference type="STRING" id="105785.A0A2J7Q6U4"/>
<dbReference type="InterPro" id="IPR050147">
    <property type="entry name" value="Ser/Thr_Dehydratase"/>
</dbReference>
<evidence type="ECO:0000256" key="4">
    <source>
        <dbReference type="ARBA" id="ARBA00022898"/>
    </source>
</evidence>
<dbReference type="GO" id="GO:0009097">
    <property type="term" value="P:isoleucine biosynthetic process"/>
    <property type="evidence" value="ECO:0007669"/>
    <property type="project" value="TreeGrafter"/>
</dbReference>
<sequence length="332" mass="35513">MSSKDSDERPLHIVTPLLRSVALAKHLPMCKNVYLKMENCQVSGSFKMRGFGHLCQKLKQEGCQYLVVTSSGNTGLAVASASQIIGIPCTVFLPENSPLVSAERLQKNGAQVVVKGADVTAAAMFAQEEAKKCGALYIDPMDPRVWTGHSTVVDELVMQLSDKPSVIVAAVGDGGLLTGVLKGLERAGWQDVPVVAMETVGTHCLNLSVTAKKITVLDKITSIAICLGSSVINPYLWDILPQFNVISEVVTDAQAIRSCIKFADDECTIVEPGCGASLASVYCGVLTRLHAEGKLPHLESRPAVIIVCGGRSVSLHLLQDWAKQFNVPFPST</sequence>
<accession>A0A2J7Q6U4</accession>
<dbReference type="GO" id="GO:0006567">
    <property type="term" value="P:L-threonine catabolic process"/>
    <property type="evidence" value="ECO:0007669"/>
    <property type="project" value="TreeGrafter"/>
</dbReference>
<evidence type="ECO:0000256" key="7">
    <source>
        <dbReference type="ARBA" id="ARBA00042605"/>
    </source>
</evidence>
<name>A0A2J7Q6U4_9NEOP</name>
<comment type="caution">
    <text evidence="10">The sequence shown here is derived from an EMBL/GenBank/DDBJ whole genome shotgun (WGS) entry which is preliminary data.</text>
</comment>
<dbReference type="AlphaFoldDB" id="A0A2J7Q6U4"/>
<dbReference type="Gene3D" id="3.40.50.1100">
    <property type="match status" value="2"/>
</dbReference>
<dbReference type="EC" id="4.3.1.17" evidence="3"/>
<protein>
    <recommendedName>
        <fullName evidence="3">L-serine ammonia-lyase</fullName>
        <ecNumber evidence="3">4.3.1.17</ecNumber>
    </recommendedName>
    <alternativeName>
        <fullName evidence="6">L-serine deaminase</fullName>
    </alternativeName>
    <alternativeName>
        <fullName evidence="7">L-threonine dehydratase</fullName>
    </alternativeName>
</protein>
<comment type="similarity">
    <text evidence="2">Belongs to the serine/threonine dehydratase family.</text>
</comment>
<dbReference type="InParanoid" id="A0A2J7Q6U4"/>
<evidence type="ECO:0000256" key="6">
    <source>
        <dbReference type="ARBA" id="ARBA00041766"/>
    </source>
</evidence>
<keyword evidence="11" id="KW-1185">Reference proteome</keyword>
<dbReference type="InterPro" id="IPR036052">
    <property type="entry name" value="TrpB-like_PALP_sf"/>
</dbReference>
<keyword evidence="5" id="KW-0456">Lyase</keyword>
<organism evidence="10 11">
    <name type="scientific">Cryptotermes secundus</name>
    <dbReference type="NCBI Taxonomy" id="105785"/>
    <lineage>
        <taxon>Eukaryota</taxon>
        <taxon>Metazoa</taxon>
        <taxon>Ecdysozoa</taxon>
        <taxon>Arthropoda</taxon>
        <taxon>Hexapoda</taxon>
        <taxon>Insecta</taxon>
        <taxon>Pterygota</taxon>
        <taxon>Neoptera</taxon>
        <taxon>Polyneoptera</taxon>
        <taxon>Dictyoptera</taxon>
        <taxon>Blattodea</taxon>
        <taxon>Blattoidea</taxon>
        <taxon>Termitoidae</taxon>
        <taxon>Kalotermitidae</taxon>
        <taxon>Cryptotermitinae</taxon>
        <taxon>Cryptotermes</taxon>
    </lineage>
</organism>
<evidence type="ECO:0000256" key="1">
    <source>
        <dbReference type="ARBA" id="ARBA00001933"/>
    </source>
</evidence>
<evidence type="ECO:0000313" key="10">
    <source>
        <dbReference type="EMBL" id="PNF24303.1"/>
    </source>
</evidence>
<gene>
    <name evidence="10" type="ORF">B7P43_G11907</name>
</gene>
<keyword evidence="4" id="KW-0663">Pyridoxal phosphate</keyword>
<evidence type="ECO:0000256" key="2">
    <source>
        <dbReference type="ARBA" id="ARBA00010869"/>
    </source>
</evidence>
<dbReference type="GO" id="GO:0004794">
    <property type="term" value="F:threonine deaminase activity"/>
    <property type="evidence" value="ECO:0007669"/>
    <property type="project" value="TreeGrafter"/>
</dbReference>
<evidence type="ECO:0000313" key="11">
    <source>
        <dbReference type="Proteomes" id="UP000235965"/>
    </source>
</evidence>
<proteinExistence type="inferred from homology"/>
<dbReference type="SUPFAM" id="SSF53686">
    <property type="entry name" value="Tryptophan synthase beta subunit-like PLP-dependent enzymes"/>
    <property type="match status" value="1"/>
</dbReference>
<dbReference type="GO" id="GO:0003941">
    <property type="term" value="F:L-serine ammonia-lyase activity"/>
    <property type="evidence" value="ECO:0007669"/>
    <property type="project" value="UniProtKB-EC"/>
</dbReference>
<evidence type="ECO:0000256" key="3">
    <source>
        <dbReference type="ARBA" id="ARBA00012093"/>
    </source>
</evidence>
<dbReference type="OrthoDB" id="4418812at2759"/>
<comment type="cofactor">
    <cofactor evidence="1">
        <name>pyridoxal 5'-phosphate</name>
        <dbReference type="ChEBI" id="CHEBI:597326"/>
    </cofactor>
</comment>
<dbReference type="GO" id="GO:0006565">
    <property type="term" value="P:L-serine catabolic process"/>
    <property type="evidence" value="ECO:0007669"/>
    <property type="project" value="TreeGrafter"/>
</dbReference>
<comment type="catalytic activity">
    <reaction evidence="8">
        <text>L-serine = pyruvate + NH4(+)</text>
        <dbReference type="Rhea" id="RHEA:19169"/>
        <dbReference type="ChEBI" id="CHEBI:15361"/>
        <dbReference type="ChEBI" id="CHEBI:28938"/>
        <dbReference type="ChEBI" id="CHEBI:33384"/>
        <dbReference type="EC" id="4.3.1.17"/>
    </reaction>
</comment>
<evidence type="ECO:0000256" key="8">
    <source>
        <dbReference type="ARBA" id="ARBA00049406"/>
    </source>
</evidence>
<dbReference type="EMBL" id="NEVH01017450">
    <property type="protein sequence ID" value="PNF24303.1"/>
    <property type="molecule type" value="Genomic_DNA"/>
</dbReference>
<dbReference type="PANTHER" id="PTHR48078:SF2">
    <property type="entry name" value="CATABOLIC L-SERINE_THREONINE DEHYDRATASE"/>
    <property type="match status" value="1"/>
</dbReference>
<evidence type="ECO:0000259" key="9">
    <source>
        <dbReference type="Pfam" id="PF00291"/>
    </source>
</evidence>
<reference evidence="10 11" key="1">
    <citation type="submission" date="2017-12" db="EMBL/GenBank/DDBJ databases">
        <title>Hemimetabolous genomes reveal molecular basis of termite eusociality.</title>
        <authorList>
            <person name="Harrison M.C."/>
            <person name="Jongepier E."/>
            <person name="Robertson H.M."/>
            <person name="Arning N."/>
            <person name="Bitard-Feildel T."/>
            <person name="Chao H."/>
            <person name="Childers C.P."/>
            <person name="Dinh H."/>
            <person name="Doddapaneni H."/>
            <person name="Dugan S."/>
            <person name="Gowin J."/>
            <person name="Greiner C."/>
            <person name="Han Y."/>
            <person name="Hu H."/>
            <person name="Hughes D.S.T."/>
            <person name="Huylmans A.-K."/>
            <person name="Kemena C."/>
            <person name="Kremer L.P.M."/>
            <person name="Lee S.L."/>
            <person name="Lopez-Ezquerra A."/>
            <person name="Mallet L."/>
            <person name="Monroy-Kuhn J.M."/>
            <person name="Moser A."/>
            <person name="Murali S.C."/>
            <person name="Muzny D.M."/>
            <person name="Otani S."/>
            <person name="Piulachs M.-D."/>
            <person name="Poelchau M."/>
            <person name="Qu J."/>
            <person name="Schaub F."/>
            <person name="Wada-Katsumata A."/>
            <person name="Worley K.C."/>
            <person name="Xie Q."/>
            <person name="Ylla G."/>
            <person name="Poulsen M."/>
            <person name="Gibbs R.A."/>
            <person name="Schal C."/>
            <person name="Richards S."/>
            <person name="Belles X."/>
            <person name="Korb J."/>
            <person name="Bornberg-Bauer E."/>
        </authorList>
    </citation>
    <scope>NUCLEOTIDE SEQUENCE [LARGE SCALE GENOMIC DNA]</scope>
    <source>
        <tissue evidence="10">Whole body</tissue>
    </source>
</reference>
<feature type="domain" description="Tryptophan synthase beta chain-like PALP" evidence="9">
    <location>
        <begin position="12"/>
        <end position="308"/>
    </location>
</feature>
<dbReference type="Proteomes" id="UP000235965">
    <property type="component" value="Unassembled WGS sequence"/>
</dbReference>
<evidence type="ECO:0000256" key="5">
    <source>
        <dbReference type="ARBA" id="ARBA00023239"/>
    </source>
</evidence>